<organism evidence="1 2">
    <name type="scientific">Glossina morsitans morsitans</name>
    <name type="common">Savannah tsetse fly</name>
    <dbReference type="NCBI Taxonomy" id="37546"/>
    <lineage>
        <taxon>Eukaryota</taxon>
        <taxon>Metazoa</taxon>
        <taxon>Ecdysozoa</taxon>
        <taxon>Arthropoda</taxon>
        <taxon>Hexapoda</taxon>
        <taxon>Insecta</taxon>
        <taxon>Pterygota</taxon>
        <taxon>Neoptera</taxon>
        <taxon>Endopterygota</taxon>
        <taxon>Diptera</taxon>
        <taxon>Brachycera</taxon>
        <taxon>Muscomorpha</taxon>
        <taxon>Hippoboscoidea</taxon>
        <taxon>Glossinidae</taxon>
        <taxon>Glossina</taxon>
    </lineage>
</organism>
<sequence>MPVRVSSITMLPVDKPTANQLLEGATVRHRTVALNCVYGLRRHSLTYCMQRESIIFTEASAVPATTRGEGEGKHLTTVIALCFGLSKMPRGLPIKGSHICTPESHETTKRADSRNVKECIDFLCAV</sequence>
<dbReference type="AlphaFoldDB" id="A0A1B0G128"/>
<evidence type="ECO:0000313" key="1">
    <source>
        <dbReference type="EnsemblMetazoa" id="GMOY006968-PA"/>
    </source>
</evidence>
<protein>
    <submittedName>
        <fullName evidence="1">Uncharacterized protein</fullName>
    </submittedName>
</protein>
<dbReference type="EnsemblMetazoa" id="GMOY006968-RA">
    <property type="protein sequence ID" value="GMOY006968-PA"/>
    <property type="gene ID" value="GMOY006968"/>
</dbReference>
<keyword evidence="2" id="KW-1185">Reference proteome</keyword>
<evidence type="ECO:0000313" key="2">
    <source>
        <dbReference type="Proteomes" id="UP000092444"/>
    </source>
</evidence>
<accession>A0A1B0G128</accession>
<proteinExistence type="predicted"/>
<dbReference type="EMBL" id="CCAG010022494">
    <property type="status" value="NOT_ANNOTATED_CDS"/>
    <property type="molecule type" value="Genomic_DNA"/>
</dbReference>
<dbReference type="Proteomes" id="UP000092444">
    <property type="component" value="Unassembled WGS sequence"/>
</dbReference>
<name>A0A1B0G128_GLOMM</name>
<reference evidence="1" key="1">
    <citation type="submission" date="2020-05" db="UniProtKB">
        <authorList>
            <consortium name="EnsemblMetazoa"/>
        </authorList>
    </citation>
    <scope>IDENTIFICATION</scope>
    <source>
        <strain evidence="1">Yale</strain>
    </source>
</reference>